<dbReference type="KEGG" id="ahb:bsdtb5_38610"/>
<reference evidence="1 2" key="1">
    <citation type="submission" date="2020-11" db="EMBL/GenBank/DDBJ databases">
        <title>Draft genome sequencing of a Lachnospiraceae strain isolated from anoxic soil subjected to BSD treatment.</title>
        <authorList>
            <person name="Uek A."/>
            <person name="Tonouchi A."/>
        </authorList>
    </citation>
    <scope>NUCLEOTIDE SEQUENCE [LARGE SCALE GENOMIC DNA]</scope>
    <source>
        <strain evidence="1 2">TB5</strain>
    </source>
</reference>
<protein>
    <submittedName>
        <fullName evidence="1">Uncharacterized protein</fullName>
    </submittedName>
</protein>
<organism evidence="1 2">
    <name type="scientific">Anaeromicropila herbilytica</name>
    <dbReference type="NCBI Taxonomy" id="2785025"/>
    <lineage>
        <taxon>Bacteria</taxon>
        <taxon>Bacillati</taxon>
        <taxon>Bacillota</taxon>
        <taxon>Clostridia</taxon>
        <taxon>Lachnospirales</taxon>
        <taxon>Lachnospiraceae</taxon>
        <taxon>Anaeromicropila</taxon>
    </lineage>
</organism>
<proteinExistence type="predicted"/>
<name>A0A7R7EPS8_9FIRM</name>
<sequence>MRGKSAGWSDEFCLGSPLSHSSFSFLVFSNEFFLWYGEILKTRTPSSASNIEFLKSIPKDKFIRKCGETKKAID</sequence>
<evidence type="ECO:0000313" key="2">
    <source>
        <dbReference type="Proteomes" id="UP000595897"/>
    </source>
</evidence>
<gene>
    <name evidence="1" type="ORF">bsdtb5_38610</name>
</gene>
<dbReference type="AlphaFoldDB" id="A0A7R7EPS8"/>
<accession>A0A7R7EPS8</accession>
<keyword evidence="2" id="KW-1185">Reference proteome</keyword>
<dbReference type="EMBL" id="AP024169">
    <property type="protein sequence ID" value="BCN32566.1"/>
    <property type="molecule type" value="Genomic_DNA"/>
</dbReference>
<dbReference type="Proteomes" id="UP000595897">
    <property type="component" value="Chromosome"/>
</dbReference>
<evidence type="ECO:0000313" key="1">
    <source>
        <dbReference type="EMBL" id="BCN32566.1"/>
    </source>
</evidence>